<organism evidence="2">
    <name type="scientific">marine metagenome</name>
    <dbReference type="NCBI Taxonomy" id="408172"/>
    <lineage>
        <taxon>unclassified sequences</taxon>
        <taxon>metagenomes</taxon>
        <taxon>ecological metagenomes</taxon>
    </lineage>
</organism>
<dbReference type="GO" id="GO:0016787">
    <property type="term" value="F:hydrolase activity"/>
    <property type="evidence" value="ECO:0007669"/>
    <property type="project" value="InterPro"/>
</dbReference>
<evidence type="ECO:0000313" key="2">
    <source>
        <dbReference type="EMBL" id="SVD88234.1"/>
    </source>
</evidence>
<feature type="non-terminal residue" evidence="2">
    <location>
        <position position="145"/>
    </location>
</feature>
<dbReference type="AlphaFoldDB" id="A0A382YYB2"/>
<sequence length="145" mass="16921">MAEMKFKFNSKLNFQLDAIKSTVELFEGSAVEVESFPDFVDGINSNKLGISREEIFENLKDIQERNGIEKSSRDSMDFSVEMETGTGKTYVYIRTILELYRAYGFRKFIVLVPSVAIREGVKKSLENTKDQMREIYERETYSFYE</sequence>
<dbReference type="Gene3D" id="3.40.50.300">
    <property type="entry name" value="P-loop containing nucleotide triphosphate hydrolases"/>
    <property type="match status" value="1"/>
</dbReference>
<accession>A0A382YYB2</accession>
<feature type="domain" description="Helicase/UvrB N-terminal" evidence="1">
    <location>
        <begin position="63"/>
        <end position="134"/>
    </location>
</feature>
<protein>
    <recommendedName>
        <fullName evidence="1">Helicase/UvrB N-terminal domain-containing protein</fullName>
    </recommendedName>
</protein>
<dbReference type="EMBL" id="UINC01179518">
    <property type="protein sequence ID" value="SVD88234.1"/>
    <property type="molecule type" value="Genomic_DNA"/>
</dbReference>
<dbReference type="InterPro" id="IPR027417">
    <property type="entry name" value="P-loop_NTPase"/>
</dbReference>
<dbReference type="GO" id="GO:0003677">
    <property type="term" value="F:DNA binding"/>
    <property type="evidence" value="ECO:0007669"/>
    <property type="project" value="InterPro"/>
</dbReference>
<dbReference type="InterPro" id="IPR006935">
    <property type="entry name" value="Helicase/UvrB_N"/>
</dbReference>
<reference evidence="2" key="1">
    <citation type="submission" date="2018-05" db="EMBL/GenBank/DDBJ databases">
        <authorList>
            <person name="Lanie J.A."/>
            <person name="Ng W.-L."/>
            <person name="Kazmierczak K.M."/>
            <person name="Andrzejewski T.M."/>
            <person name="Davidsen T.M."/>
            <person name="Wayne K.J."/>
            <person name="Tettelin H."/>
            <person name="Glass J.I."/>
            <person name="Rusch D."/>
            <person name="Podicherti R."/>
            <person name="Tsui H.-C.T."/>
            <person name="Winkler M.E."/>
        </authorList>
    </citation>
    <scope>NUCLEOTIDE SEQUENCE</scope>
</reference>
<gene>
    <name evidence="2" type="ORF">METZ01_LOCUS441088</name>
</gene>
<evidence type="ECO:0000259" key="1">
    <source>
        <dbReference type="Pfam" id="PF04851"/>
    </source>
</evidence>
<dbReference type="SUPFAM" id="SSF52540">
    <property type="entry name" value="P-loop containing nucleoside triphosphate hydrolases"/>
    <property type="match status" value="1"/>
</dbReference>
<dbReference type="GO" id="GO:0005524">
    <property type="term" value="F:ATP binding"/>
    <property type="evidence" value="ECO:0007669"/>
    <property type="project" value="InterPro"/>
</dbReference>
<dbReference type="Pfam" id="PF04851">
    <property type="entry name" value="ResIII"/>
    <property type="match status" value="1"/>
</dbReference>
<name>A0A382YYB2_9ZZZZ</name>
<proteinExistence type="predicted"/>